<dbReference type="GO" id="GO:0015074">
    <property type="term" value="P:DNA integration"/>
    <property type="evidence" value="ECO:0007669"/>
    <property type="project" value="InterPro"/>
</dbReference>
<dbReference type="SUPFAM" id="SSF56349">
    <property type="entry name" value="DNA breaking-rejoining enzymes"/>
    <property type="match status" value="1"/>
</dbReference>
<dbReference type="Gene3D" id="1.10.443.10">
    <property type="entry name" value="Intergrase catalytic core"/>
    <property type="match status" value="1"/>
</dbReference>
<evidence type="ECO:0000313" key="2">
    <source>
        <dbReference type="EMBL" id="KDM52519.1"/>
    </source>
</evidence>
<protein>
    <recommendedName>
        <fullName evidence="4">Integrase</fullName>
    </recommendedName>
</protein>
<reference evidence="2 3" key="1">
    <citation type="submission" date="2014-04" db="EMBL/GenBank/DDBJ databases">
        <title>The Genome Sequence of Acinetobacter baumanii BIDMC 57.</title>
        <authorList>
            <consortium name="The Broad Institute Genomics Platform"/>
            <consortium name="The Broad Institute Genome Sequencing Center for Infectious Disease"/>
            <person name="Murphy C."/>
            <person name="Cosimi L."/>
            <person name="Cerqueira G."/>
            <person name="Feldgarden M."/>
            <person name="Earl A."/>
            <person name="Spencer M.D."/>
            <person name="Fodor A."/>
            <person name="Sautter R.L."/>
            <person name="Hung D."/>
            <person name="Onderdonk A.B."/>
            <person name="Ernst C."/>
            <person name="Delaney M."/>
            <person name="DuBois A."/>
            <person name="Young S.K."/>
            <person name="Zeng Q."/>
            <person name="Gargeya S."/>
            <person name="Abouelleil A."/>
            <person name="Alvarado L."/>
            <person name="Chapman S.B."/>
            <person name="Gainer-Dewar J."/>
            <person name="Goldberg J."/>
            <person name="Griggs A."/>
            <person name="Gujja S."/>
            <person name="Hansen M."/>
            <person name="Howarth C."/>
            <person name="Imamovic A."/>
            <person name="Larimer J."/>
            <person name="Pearson M."/>
            <person name="Poon T.W."/>
            <person name="Priest M."/>
            <person name="Roberts A."/>
            <person name="Saif S."/>
            <person name="Shea T."/>
            <person name="Sykes S."/>
            <person name="Wortman J."/>
            <person name="Nusbaum C."/>
            <person name="Birren B."/>
        </authorList>
    </citation>
    <scope>NUCLEOTIDE SEQUENCE [LARGE SCALE GENOMIC DNA]</scope>
    <source>
        <strain evidence="2 3">BIDMC 57</strain>
    </source>
</reference>
<dbReference type="GO" id="GO:0003677">
    <property type="term" value="F:DNA binding"/>
    <property type="evidence" value="ECO:0007669"/>
    <property type="project" value="InterPro"/>
</dbReference>
<proteinExistence type="predicted"/>
<dbReference type="AlphaFoldDB" id="A0A836MG95"/>
<keyword evidence="1" id="KW-0233">DNA recombination</keyword>
<evidence type="ECO:0008006" key="4">
    <source>
        <dbReference type="Google" id="ProtNLM"/>
    </source>
</evidence>
<evidence type="ECO:0000313" key="3">
    <source>
        <dbReference type="Proteomes" id="UP000027208"/>
    </source>
</evidence>
<dbReference type="GO" id="GO:0006310">
    <property type="term" value="P:DNA recombination"/>
    <property type="evidence" value="ECO:0007669"/>
    <property type="project" value="UniProtKB-KW"/>
</dbReference>
<dbReference type="RefSeq" id="WP_031953531.1">
    <property type="nucleotide sequence ID" value="NZ_KK737786.1"/>
</dbReference>
<accession>A0A836MG95</accession>
<evidence type="ECO:0000256" key="1">
    <source>
        <dbReference type="ARBA" id="ARBA00023172"/>
    </source>
</evidence>
<dbReference type="InterPro" id="IPR013762">
    <property type="entry name" value="Integrase-like_cat_sf"/>
</dbReference>
<comment type="caution">
    <text evidence="2">The sequence shown here is derived from an EMBL/GenBank/DDBJ whole genome shotgun (WGS) entry which is preliminary data.</text>
</comment>
<dbReference type="EMBL" id="JMUI01000018">
    <property type="protein sequence ID" value="KDM52519.1"/>
    <property type="molecule type" value="Genomic_DNA"/>
</dbReference>
<organism evidence="2 3">
    <name type="scientific">Acinetobacter nosocomialis</name>
    <dbReference type="NCBI Taxonomy" id="106654"/>
    <lineage>
        <taxon>Bacteria</taxon>
        <taxon>Pseudomonadati</taxon>
        <taxon>Pseudomonadota</taxon>
        <taxon>Gammaproteobacteria</taxon>
        <taxon>Moraxellales</taxon>
        <taxon>Moraxellaceae</taxon>
        <taxon>Acinetobacter</taxon>
        <taxon>Acinetobacter calcoaceticus/baumannii complex</taxon>
    </lineage>
</organism>
<dbReference type="Proteomes" id="UP000027208">
    <property type="component" value="Unassembled WGS sequence"/>
</dbReference>
<gene>
    <name evidence="2" type="ORF">AE32_03536</name>
</gene>
<dbReference type="InterPro" id="IPR011010">
    <property type="entry name" value="DNA_brk_join_enz"/>
</dbReference>
<name>A0A836MG95_ACINO</name>
<sequence>MSTEKVLRKSKVIPFLTSLEIDRQENFNNLVSKAKLLKLEGFERVEWADKVWEITGGRLLEQSGKNNFTVKIYFYYSPKLGGQRIGGDLEQLAKALFLLRLHSKQQNLSNQRGFITLVGYIAYFIKQRNASIYDITRADFDLACNEIAKDYSESSAYNFHKLAAEFAGHLDANGLCKNRLNYKYSKQKRPESVNAVGTKRLDDPDTLITNEKVLAPMVFKVLGQLYQNLPHDHKYRFYILLLTFFACTGRRFSELSLLPNQEIQIDKDDVSYLDYFPRKVSKGNTFTPKRKLHLPSQILPLIKDIISEIQSLTKKCRVTAVEMHRSQTVDLRFLENCPKKIYKNDLRKLGISPSILDSRSRLAKEGLVFLDYEKLSSTGQKTTHPICYTTHEGIKIYCNYKFNPRSLLPIHIDQFGEKFFLHDLMFLRYYMLDSKEAYWLSVKCTHSMLSTFLRHIDNLVTEYVGLRDMPEFTTHDFRHTLNTMLDEGGLSDLLQTEWFGRSDPKDTKAYQHTSPEKKALIIREQLKNGEARGMLAEQIFNLPIELQDAVLVARVQAVHDVGTGLCIHNFSQLPCERHLQCSAECRDYVWVKDDKQRLDEQKRILAITVHAQEAVQQQKQSNRVKKSLDWELHNNKKINVLSKQLEDNGVIEFDPKAYLEELSNV</sequence>